<dbReference type="Pfam" id="PF02120">
    <property type="entry name" value="Flg_hook"/>
    <property type="match status" value="1"/>
</dbReference>
<proteinExistence type="predicted"/>
<dbReference type="InterPro" id="IPR021136">
    <property type="entry name" value="Flagellar_hook_control-like_C"/>
</dbReference>
<name>A0ABN4X9Y6_9RHOB</name>
<evidence type="ECO:0000259" key="2">
    <source>
        <dbReference type="Pfam" id="PF02120"/>
    </source>
</evidence>
<accession>A0ABN4X9Y6</accession>
<dbReference type="RefSeq" id="WP_075775835.1">
    <property type="nucleotide sequence ID" value="NZ_CP019437.1"/>
</dbReference>
<dbReference type="Gene3D" id="3.30.750.140">
    <property type="match status" value="1"/>
</dbReference>
<evidence type="ECO:0000256" key="1">
    <source>
        <dbReference type="SAM" id="MobiDB-lite"/>
    </source>
</evidence>
<gene>
    <name evidence="3" type="ORF">BMG03_03235</name>
</gene>
<reference evidence="3 4" key="1">
    <citation type="submission" date="2017-01" db="EMBL/GenBank/DDBJ databases">
        <title>The complete genome sequence of a sulfur-oxidizing marine bacterium Thioclava sp. 25B10_4T.</title>
        <authorList>
            <person name="Liu Y."/>
            <person name="Lai Q."/>
            <person name="Shao Z."/>
        </authorList>
    </citation>
    <scope>NUCLEOTIDE SEQUENCE [LARGE SCALE GENOMIC DNA]</scope>
    <source>
        <strain evidence="3 4">25B10_4</strain>
    </source>
</reference>
<feature type="domain" description="Flagellar hook-length control protein-like C-terminal" evidence="2">
    <location>
        <begin position="346"/>
        <end position="411"/>
    </location>
</feature>
<keyword evidence="4" id="KW-1185">Reference proteome</keyword>
<organism evidence="3 4">
    <name type="scientific">Thioclava nitratireducens</name>
    <dbReference type="NCBI Taxonomy" id="1915078"/>
    <lineage>
        <taxon>Bacteria</taxon>
        <taxon>Pseudomonadati</taxon>
        <taxon>Pseudomonadota</taxon>
        <taxon>Alphaproteobacteria</taxon>
        <taxon>Rhodobacterales</taxon>
        <taxon>Paracoccaceae</taxon>
        <taxon>Thioclava</taxon>
    </lineage>
</organism>
<dbReference type="Proteomes" id="UP000185622">
    <property type="component" value="Chromosome"/>
</dbReference>
<dbReference type="InterPro" id="IPR038610">
    <property type="entry name" value="FliK-like_C_sf"/>
</dbReference>
<evidence type="ECO:0000313" key="4">
    <source>
        <dbReference type="Proteomes" id="UP000185622"/>
    </source>
</evidence>
<sequence length="461" mass="46487">MDAIAATLLKVTASAAGTGRKSATEGTGFGSLVQGVPADGLAASGVGAATAAATPEAGAGAASALTDNPALQAELASKLQTVRDGALAELAQGKSMSEVLKKLGASLATVLTEFDAAHGTKLQQGLTRALEGMRLQTDGAGAKPASDHASDKSDTIDAVFASLLVSLGLQAKPSGTASPQTGGAQIPSVAGRMPAHSAGNLSSPAAQPKLEATQTQSQAQAIIAVPQGLAGVIPAPLTAEIQQSDMDPRVRAVLEAAANGATNTGKVEAQAAVLPAAQSKGDPKPAQFLAEAARAGVLPETAVARLTQHDASHVARSDAAAQSAQTAAQPSPRFAAFVATQLRRADLQEGRTRVALTPRGLGDIEIDVERDKRGQVNVVVRAESPAVLSALRGDRETLAAILAGQGLQMDSGALDFEQFGGHGERGDERASGAHVTADEDIPVLGADWQPTILDGQLDIRT</sequence>
<evidence type="ECO:0000313" key="3">
    <source>
        <dbReference type="EMBL" id="AQS46919.1"/>
    </source>
</evidence>
<feature type="region of interest" description="Disordered" evidence="1">
    <location>
        <begin position="173"/>
        <end position="213"/>
    </location>
</feature>
<dbReference type="EMBL" id="CP019437">
    <property type="protein sequence ID" value="AQS46919.1"/>
    <property type="molecule type" value="Genomic_DNA"/>
</dbReference>
<protein>
    <recommendedName>
        <fullName evidence="2">Flagellar hook-length control protein-like C-terminal domain-containing protein</fullName>
    </recommendedName>
</protein>
<feature type="compositionally biased region" description="Polar residues" evidence="1">
    <location>
        <begin position="173"/>
        <end position="183"/>
    </location>
</feature>